<dbReference type="InterPro" id="IPR026173">
    <property type="entry name" value="SPAG17"/>
</dbReference>
<dbReference type="AlphaFoldDB" id="A0A0B6Y1Q1"/>
<reference evidence="2" key="1">
    <citation type="submission" date="2014-12" db="EMBL/GenBank/DDBJ databases">
        <title>Insight into the proteome of Arion vulgaris.</title>
        <authorList>
            <person name="Aradska J."/>
            <person name="Bulat T."/>
            <person name="Smidak R."/>
            <person name="Sarate P."/>
            <person name="Gangsoo J."/>
            <person name="Sialana F."/>
            <person name="Bilban M."/>
            <person name="Lubec G."/>
        </authorList>
    </citation>
    <scope>NUCLEOTIDE SEQUENCE</scope>
    <source>
        <tissue evidence="2">Skin</tissue>
    </source>
</reference>
<accession>A0A0B6Y1Q1</accession>
<feature type="compositionally biased region" description="Basic residues" evidence="1">
    <location>
        <begin position="25"/>
        <end position="38"/>
    </location>
</feature>
<dbReference type="PANTHER" id="PTHR21963:SF1">
    <property type="entry name" value="SPERM-ASSOCIATED ANTIGEN 17"/>
    <property type="match status" value="1"/>
</dbReference>
<feature type="non-terminal residue" evidence="2">
    <location>
        <position position="1"/>
    </location>
</feature>
<name>A0A0B6Y1Q1_9EUPU</name>
<dbReference type="EMBL" id="HACG01003362">
    <property type="protein sequence ID" value="CEK50227.1"/>
    <property type="molecule type" value="Transcribed_RNA"/>
</dbReference>
<organism evidence="2">
    <name type="scientific">Arion vulgaris</name>
    <dbReference type="NCBI Taxonomy" id="1028688"/>
    <lineage>
        <taxon>Eukaryota</taxon>
        <taxon>Metazoa</taxon>
        <taxon>Spiralia</taxon>
        <taxon>Lophotrochozoa</taxon>
        <taxon>Mollusca</taxon>
        <taxon>Gastropoda</taxon>
        <taxon>Heterobranchia</taxon>
        <taxon>Euthyneura</taxon>
        <taxon>Panpulmonata</taxon>
        <taxon>Eupulmonata</taxon>
        <taxon>Stylommatophora</taxon>
        <taxon>Helicina</taxon>
        <taxon>Arionoidea</taxon>
        <taxon>Arionidae</taxon>
        <taxon>Arion</taxon>
    </lineage>
</organism>
<sequence>AHLLSKEVANMNKEEDEKLQSTDKKGKRSPQRSAKSKSPRGSGSSSPEKSKTTPGNPYIRQGSLKALQAEQMKLAAEEEERENIKLDKRSKSAQKLKDKLDKEKIMQEKKSIKQSINNPDTASLHSVQSQIIVDKTESESAKIEQYWPFHGYDTGNQFIHMVGSTTT</sequence>
<protein>
    <submittedName>
        <fullName evidence="2">Uncharacterized protein</fullName>
    </submittedName>
</protein>
<evidence type="ECO:0000256" key="1">
    <source>
        <dbReference type="SAM" id="MobiDB-lite"/>
    </source>
</evidence>
<gene>
    <name evidence="2" type="primary">ORF10183</name>
</gene>
<feature type="region of interest" description="Disordered" evidence="1">
    <location>
        <begin position="1"/>
        <end position="100"/>
    </location>
</feature>
<dbReference type="GO" id="GO:1904158">
    <property type="term" value="P:axonemal central apparatus assembly"/>
    <property type="evidence" value="ECO:0007669"/>
    <property type="project" value="TreeGrafter"/>
</dbReference>
<dbReference type="GO" id="GO:0005576">
    <property type="term" value="C:extracellular region"/>
    <property type="evidence" value="ECO:0007669"/>
    <property type="project" value="GOC"/>
</dbReference>
<feature type="non-terminal residue" evidence="2">
    <location>
        <position position="167"/>
    </location>
</feature>
<dbReference type="PANTHER" id="PTHR21963">
    <property type="entry name" value="PF6"/>
    <property type="match status" value="1"/>
</dbReference>
<evidence type="ECO:0000313" key="2">
    <source>
        <dbReference type="EMBL" id="CEK50227.1"/>
    </source>
</evidence>
<dbReference type="GO" id="GO:0003351">
    <property type="term" value="P:epithelial cilium movement involved in extracellular fluid movement"/>
    <property type="evidence" value="ECO:0007669"/>
    <property type="project" value="TreeGrafter"/>
</dbReference>
<dbReference type="GO" id="GO:1990716">
    <property type="term" value="C:axonemal central apparatus"/>
    <property type="evidence" value="ECO:0007669"/>
    <property type="project" value="TreeGrafter"/>
</dbReference>
<feature type="compositionally biased region" description="Basic and acidic residues" evidence="1">
    <location>
        <begin position="12"/>
        <end position="24"/>
    </location>
</feature>
<feature type="compositionally biased region" description="Basic and acidic residues" evidence="1">
    <location>
        <begin position="82"/>
        <end position="100"/>
    </location>
</feature>
<proteinExistence type="predicted"/>